<accession>A0A1J4J295</accession>
<dbReference type="InterPro" id="IPR045759">
    <property type="entry name" value="Ap4A_phos1/2_N"/>
</dbReference>
<name>A0A1J4J295_9EUKA</name>
<gene>
    <name evidence="3" type="ORF">TRFO_12245</name>
</gene>
<protein>
    <recommendedName>
        <fullName evidence="5">Phosphorylase</fullName>
    </recommendedName>
</protein>
<evidence type="ECO:0000313" key="4">
    <source>
        <dbReference type="Proteomes" id="UP000179807"/>
    </source>
</evidence>
<dbReference type="Pfam" id="PF09830">
    <property type="entry name" value="ATP_transf"/>
    <property type="match status" value="1"/>
</dbReference>
<reference evidence="3" key="1">
    <citation type="submission" date="2016-10" db="EMBL/GenBank/DDBJ databases">
        <authorList>
            <person name="Benchimol M."/>
            <person name="Almeida L.G."/>
            <person name="Vasconcelos A.T."/>
            <person name="Perreira-Neves A."/>
            <person name="Rosa I.A."/>
            <person name="Tasca T."/>
            <person name="Bogo M.R."/>
            <person name="de Souza W."/>
        </authorList>
    </citation>
    <scope>NUCLEOTIDE SEQUENCE [LARGE SCALE GENOMIC DNA]</scope>
    <source>
        <strain evidence="3">K</strain>
    </source>
</reference>
<dbReference type="GO" id="GO:0009117">
    <property type="term" value="P:nucleotide metabolic process"/>
    <property type="evidence" value="ECO:0007669"/>
    <property type="project" value="InterPro"/>
</dbReference>
<dbReference type="Proteomes" id="UP000179807">
    <property type="component" value="Unassembled WGS sequence"/>
</dbReference>
<dbReference type="OrthoDB" id="10267950at2759"/>
<dbReference type="InterPro" id="IPR043171">
    <property type="entry name" value="Ap4A_phos1/2-like"/>
</dbReference>
<dbReference type="AlphaFoldDB" id="A0A1J4J295"/>
<dbReference type="Pfam" id="PF19327">
    <property type="entry name" value="Ap4A_phos_N"/>
    <property type="match status" value="1"/>
</dbReference>
<dbReference type="GO" id="GO:0003877">
    <property type="term" value="F:ATP:ADP adenylyltransferase activity"/>
    <property type="evidence" value="ECO:0007669"/>
    <property type="project" value="InterPro"/>
</dbReference>
<dbReference type="PANTHER" id="PTHR38420">
    <property type="entry name" value="AP-4-A PHOSPHORYLASE II"/>
    <property type="match status" value="1"/>
</dbReference>
<keyword evidence="4" id="KW-1185">Reference proteome</keyword>
<evidence type="ECO:0000259" key="2">
    <source>
        <dbReference type="Pfam" id="PF19327"/>
    </source>
</evidence>
<evidence type="ECO:0000259" key="1">
    <source>
        <dbReference type="Pfam" id="PF09830"/>
    </source>
</evidence>
<dbReference type="GeneID" id="94831222"/>
<dbReference type="InterPro" id="IPR019200">
    <property type="entry name" value="ATP_adenylylTrfase_C"/>
</dbReference>
<dbReference type="GO" id="GO:0005524">
    <property type="term" value="F:ATP binding"/>
    <property type="evidence" value="ECO:0007669"/>
    <property type="project" value="InterPro"/>
</dbReference>
<feature type="domain" description="ATP adenylyltransferase C-terminal" evidence="1">
    <location>
        <begin position="169"/>
        <end position="265"/>
    </location>
</feature>
<dbReference type="VEuPathDB" id="TrichDB:TRFO_12245"/>
<comment type="caution">
    <text evidence="3">The sequence shown here is derived from an EMBL/GenBank/DDBJ whole genome shotgun (WGS) entry which is preliminary data.</text>
</comment>
<dbReference type="Gene3D" id="3.30.428.70">
    <property type="match status" value="1"/>
</dbReference>
<dbReference type="EMBL" id="MLAK01001459">
    <property type="protein sequence ID" value="OHS92873.1"/>
    <property type="molecule type" value="Genomic_DNA"/>
</dbReference>
<dbReference type="SUPFAM" id="SSF54197">
    <property type="entry name" value="HIT-like"/>
    <property type="match status" value="1"/>
</dbReference>
<organism evidence="3 4">
    <name type="scientific">Tritrichomonas foetus</name>
    <dbReference type="NCBI Taxonomy" id="1144522"/>
    <lineage>
        <taxon>Eukaryota</taxon>
        <taxon>Metamonada</taxon>
        <taxon>Parabasalia</taxon>
        <taxon>Tritrichomonadida</taxon>
        <taxon>Tritrichomonadidae</taxon>
        <taxon>Tritrichomonas</taxon>
    </lineage>
</organism>
<feature type="domain" description="Ap4A phosphorylase 1/2 N-terminal" evidence="2">
    <location>
        <begin position="3"/>
        <end position="158"/>
    </location>
</feature>
<evidence type="ECO:0000313" key="3">
    <source>
        <dbReference type="EMBL" id="OHS92873.1"/>
    </source>
</evidence>
<evidence type="ECO:0008006" key="5">
    <source>
        <dbReference type="Google" id="ProtNLM"/>
    </source>
</evidence>
<dbReference type="PANTHER" id="PTHR38420:SF1">
    <property type="entry name" value="PUTATIVE (AFU_ORTHOLOGUE AFUA_5G14690)-RELATED"/>
    <property type="match status" value="1"/>
</dbReference>
<sequence>MSLKQKILSEAKFAQSIKHAYQLFLQNPETIVDQGFQFIMHYYDPALLKDLSDQPVKRRVDPLLPPFESHMHVCDLTKDDAEHHVIINKFMQCQGHIVLSSIDKNAEQGSDLTRSDCSAFTQIINAFENEGIAYYNAGLESGCSQLHKHIQFTPIKEAPIFDAMVAKEKLPIVYHSEKLNKITPDEILSAYKDLLKQAEKDPKHKSYNFIVAHNHAVYVPRSKAQHSCGICINSFAICGHYSLWQWSDPIIKNAPLSILKDVCFPQ</sequence>
<proteinExistence type="predicted"/>
<dbReference type="RefSeq" id="XP_068346010.1">
    <property type="nucleotide sequence ID" value="XM_068496518.1"/>
</dbReference>
<dbReference type="InterPro" id="IPR009163">
    <property type="entry name" value="Ap4A_phos1/2"/>
</dbReference>
<dbReference type="InterPro" id="IPR036265">
    <property type="entry name" value="HIT-like_sf"/>
</dbReference>